<reference evidence="3" key="1">
    <citation type="journal article" date="2012" name="Science">
        <title>The Paleozoic origin of enzymatic lignin decomposition reconstructed from 31 fungal genomes.</title>
        <authorList>
            <person name="Floudas D."/>
            <person name="Binder M."/>
            <person name="Riley R."/>
            <person name="Barry K."/>
            <person name="Blanchette R.A."/>
            <person name="Henrissat B."/>
            <person name="Martinez A.T."/>
            <person name="Otillar R."/>
            <person name="Spatafora J.W."/>
            <person name="Yadav J.S."/>
            <person name="Aerts A."/>
            <person name="Benoit I."/>
            <person name="Boyd A."/>
            <person name="Carlson A."/>
            <person name="Copeland A."/>
            <person name="Coutinho P.M."/>
            <person name="de Vries R.P."/>
            <person name="Ferreira P."/>
            <person name="Findley K."/>
            <person name="Foster B."/>
            <person name="Gaskell J."/>
            <person name="Glotzer D."/>
            <person name="Gorecki P."/>
            <person name="Heitman J."/>
            <person name="Hesse C."/>
            <person name="Hori C."/>
            <person name="Igarashi K."/>
            <person name="Jurgens J.A."/>
            <person name="Kallen N."/>
            <person name="Kersten P."/>
            <person name="Kohler A."/>
            <person name="Kuees U."/>
            <person name="Kumar T.K.A."/>
            <person name="Kuo A."/>
            <person name="LaButti K."/>
            <person name="Larrondo L.F."/>
            <person name="Lindquist E."/>
            <person name="Ling A."/>
            <person name="Lombard V."/>
            <person name="Lucas S."/>
            <person name="Lundell T."/>
            <person name="Martin R."/>
            <person name="McLaughlin D.J."/>
            <person name="Morgenstern I."/>
            <person name="Morin E."/>
            <person name="Murat C."/>
            <person name="Nagy L.G."/>
            <person name="Nolan M."/>
            <person name="Ohm R.A."/>
            <person name="Patyshakuliyeva A."/>
            <person name="Rokas A."/>
            <person name="Ruiz-Duenas F.J."/>
            <person name="Sabat G."/>
            <person name="Salamov A."/>
            <person name="Samejima M."/>
            <person name="Schmutz J."/>
            <person name="Slot J.C."/>
            <person name="St John F."/>
            <person name="Stenlid J."/>
            <person name="Sun H."/>
            <person name="Sun S."/>
            <person name="Syed K."/>
            <person name="Tsang A."/>
            <person name="Wiebenga A."/>
            <person name="Young D."/>
            <person name="Pisabarro A."/>
            <person name="Eastwood D.C."/>
            <person name="Martin F."/>
            <person name="Cullen D."/>
            <person name="Grigoriev I.V."/>
            <person name="Hibbett D.S."/>
        </authorList>
    </citation>
    <scope>NUCLEOTIDE SEQUENCE [LARGE SCALE GENOMIC DNA]</scope>
    <source>
        <strain evidence="3">RWD-64-598 SS2</strain>
    </source>
</reference>
<dbReference type="OrthoDB" id="2687954at2759"/>
<keyword evidence="3" id="KW-1185">Reference proteome</keyword>
<dbReference type="KEGG" id="cput:CONPUDRAFT_142341"/>
<evidence type="ECO:0000313" key="2">
    <source>
        <dbReference type="EMBL" id="EIW83729.1"/>
    </source>
</evidence>
<name>A0A5M3MX58_CONPW</name>
<evidence type="ECO:0000256" key="1">
    <source>
        <dbReference type="SAM" id="Phobius"/>
    </source>
</evidence>
<sequence length="230" mass="24730">MFDPAPPNYHTAVVSSRWLHAEMRLTVSFQDLILHEKVPALDAIAGPAAAPAEHTAQSGSSKAPCISLNAQSAHGGELPGYPSCSLKLEDFESALARIAAMILWVAAQLSQGGYEPEIGGANCLAYLALEFIAPIHLLHPQINLTPILFGLCASVIMLLLAVVLAGARRDKDTLVVSSVGMLEMLWLSNRKPVLRLQLDEVQEPTMDNLRSAGMFQVCLSEDFAVEESGE</sequence>
<dbReference type="Proteomes" id="UP000053558">
    <property type="component" value="Unassembled WGS sequence"/>
</dbReference>
<proteinExistence type="predicted"/>
<organism evidence="2 3">
    <name type="scientific">Coniophora puteana (strain RWD-64-598)</name>
    <name type="common">Brown rot fungus</name>
    <dbReference type="NCBI Taxonomy" id="741705"/>
    <lineage>
        <taxon>Eukaryota</taxon>
        <taxon>Fungi</taxon>
        <taxon>Dikarya</taxon>
        <taxon>Basidiomycota</taxon>
        <taxon>Agaricomycotina</taxon>
        <taxon>Agaricomycetes</taxon>
        <taxon>Agaricomycetidae</taxon>
        <taxon>Boletales</taxon>
        <taxon>Coniophorineae</taxon>
        <taxon>Coniophoraceae</taxon>
        <taxon>Coniophora</taxon>
    </lineage>
</organism>
<gene>
    <name evidence="2" type="ORF">CONPUDRAFT_142341</name>
</gene>
<comment type="caution">
    <text evidence="2">The sequence shown here is derived from an EMBL/GenBank/DDBJ whole genome shotgun (WGS) entry which is preliminary data.</text>
</comment>
<evidence type="ECO:0000313" key="3">
    <source>
        <dbReference type="Proteomes" id="UP000053558"/>
    </source>
</evidence>
<dbReference type="GeneID" id="19201730"/>
<accession>A0A5M3MX58</accession>
<dbReference type="RefSeq" id="XP_007765648.1">
    <property type="nucleotide sequence ID" value="XM_007767458.1"/>
</dbReference>
<protein>
    <submittedName>
        <fullName evidence="2">Uncharacterized protein</fullName>
    </submittedName>
</protein>
<keyword evidence="1" id="KW-0812">Transmembrane</keyword>
<keyword evidence="1" id="KW-0472">Membrane</keyword>
<keyword evidence="1" id="KW-1133">Transmembrane helix</keyword>
<feature type="transmembrane region" description="Helical" evidence="1">
    <location>
        <begin position="147"/>
        <end position="167"/>
    </location>
</feature>
<dbReference type="AlphaFoldDB" id="A0A5M3MX58"/>
<dbReference type="EMBL" id="JH711575">
    <property type="protein sequence ID" value="EIW83729.1"/>
    <property type="molecule type" value="Genomic_DNA"/>
</dbReference>